<dbReference type="Proteomes" id="UP000325008">
    <property type="component" value="Unassembled WGS sequence"/>
</dbReference>
<gene>
    <name evidence="2" type="ORF">PSANT_06654</name>
</gene>
<reference evidence="2" key="1">
    <citation type="submission" date="2018-03" db="EMBL/GenBank/DDBJ databases">
        <authorList>
            <person name="Guldener U."/>
        </authorList>
    </citation>
    <scope>NUCLEOTIDE SEQUENCE [LARGE SCALE GENOMIC DNA]</scope>
    <source>
        <strain evidence="2">ATCC34888</strain>
    </source>
</reference>
<keyword evidence="3" id="KW-1185">Reference proteome</keyword>
<feature type="compositionally biased region" description="Basic and acidic residues" evidence="1">
    <location>
        <begin position="20"/>
        <end position="41"/>
    </location>
</feature>
<evidence type="ECO:0000313" key="3">
    <source>
        <dbReference type="Proteomes" id="UP000325008"/>
    </source>
</evidence>
<proteinExistence type="predicted"/>
<feature type="region of interest" description="Disordered" evidence="1">
    <location>
        <begin position="1"/>
        <end position="101"/>
    </location>
</feature>
<name>A0A5C3FXB2_PSEA2</name>
<protein>
    <submittedName>
        <fullName evidence="2">Uncharacterized protein</fullName>
    </submittedName>
</protein>
<sequence>MKSSRSGNHASTTDDQLPTKIREQGTSRHERTAAKEHEAQSHPHRHRHPCTHARPELAATTPAQSTRRAAGVQSEMGMAVGATRSEDERSDAAESGEQGTA</sequence>
<organism evidence="2 3">
    <name type="scientific">Pseudozyma antarctica</name>
    <name type="common">Yeast</name>
    <name type="synonym">Candida antarctica</name>
    <dbReference type="NCBI Taxonomy" id="84753"/>
    <lineage>
        <taxon>Eukaryota</taxon>
        <taxon>Fungi</taxon>
        <taxon>Dikarya</taxon>
        <taxon>Basidiomycota</taxon>
        <taxon>Ustilaginomycotina</taxon>
        <taxon>Ustilaginomycetes</taxon>
        <taxon>Ustilaginales</taxon>
        <taxon>Ustilaginaceae</taxon>
        <taxon>Moesziomyces</taxon>
    </lineage>
</organism>
<dbReference type="EMBL" id="OOIQ01000022">
    <property type="protein sequence ID" value="SPO48963.1"/>
    <property type="molecule type" value="Genomic_DNA"/>
</dbReference>
<dbReference type="AlphaFoldDB" id="A0A5C3FXB2"/>
<comment type="caution">
    <text evidence="2">The sequence shown here is derived from an EMBL/GenBank/DDBJ whole genome shotgun (WGS) entry which is preliminary data.</text>
</comment>
<feature type="compositionally biased region" description="Basic residues" evidence="1">
    <location>
        <begin position="42"/>
        <end position="51"/>
    </location>
</feature>
<evidence type="ECO:0000313" key="2">
    <source>
        <dbReference type="EMBL" id="SPO48963.1"/>
    </source>
</evidence>
<accession>A0A5C3FXB2</accession>
<feature type="compositionally biased region" description="Polar residues" evidence="1">
    <location>
        <begin position="1"/>
        <end position="16"/>
    </location>
</feature>
<evidence type="ECO:0000256" key="1">
    <source>
        <dbReference type="SAM" id="MobiDB-lite"/>
    </source>
</evidence>